<protein>
    <submittedName>
        <fullName evidence="3">Uncharacterized protein</fullName>
    </submittedName>
</protein>
<dbReference type="AlphaFoldDB" id="A0A395MS19"/>
<evidence type="ECO:0000256" key="1">
    <source>
        <dbReference type="SAM" id="Coils"/>
    </source>
</evidence>
<dbReference type="STRING" id="2594813.A0A395MS19"/>
<reference evidence="3 4" key="1">
    <citation type="journal article" date="2018" name="PLoS Pathog.">
        <title>Evolution of structural diversity of trichothecenes, a family of toxins produced by plant pathogenic and entomopathogenic fungi.</title>
        <authorList>
            <person name="Proctor R.H."/>
            <person name="McCormick S.P."/>
            <person name="Kim H.S."/>
            <person name="Cardoza R.E."/>
            <person name="Stanley A.M."/>
            <person name="Lindo L."/>
            <person name="Kelly A."/>
            <person name="Brown D.W."/>
            <person name="Lee T."/>
            <person name="Vaughan M.M."/>
            <person name="Alexander N.J."/>
            <person name="Busman M."/>
            <person name="Gutierrez S."/>
        </authorList>
    </citation>
    <scope>NUCLEOTIDE SEQUENCE [LARGE SCALE GENOMIC DNA]</scope>
    <source>
        <strain evidence="3 4">NRRL 13405</strain>
    </source>
</reference>
<gene>
    <name evidence="3" type="ORF">FIE12Z_5250</name>
</gene>
<dbReference type="EMBL" id="PXXK01000136">
    <property type="protein sequence ID" value="RFN50487.1"/>
    <property type="molecule type" value="Genomic_DNA"/>
</dbReference>
<accession>A0A395MS19</accession>
<comment type="caution">
    <text evidence="3">The sequence shown here is derived from an EMBL/GenBank/DDBJ whole genome shotgun (WGS) entry which is preliminary data.</text>
</comment>
<feature type="region of interest" description="Disordered" evidence="2">
    <location>
        <begin position="206"/>
        <end position="228"/>
    </location>
</feature>
<feature type="compositionally biased region" description="Polar residues" evidence="2">
    <location>
        <begin position="313"/>
        <end position="324"/>
    </location>
</feature>
<name>A0A395MS19_9HYPO</name>
<feature type="coiled-coil region" evidence="1">
    <location>
        <begin position="343"/>
        <end position="398"/>
    </location>
</feature>
<evidence type="ECO:0000313" key="3">
    <source>
        <dbReference type="EMBL" id="RFN50487.1"/>
    </source>
</evidence>
<sequence>MGTQPISNVTIFSPGFSKLLSSLIVQPAWDCNYRKLRMALQFAVICRIESGERGPSSRDRFNHTSDCHALELLRVRFDELEPGSVSEKLRQAIALTLFKEEFPAFLLTISQYISQETTDGDINPSYRGFLAYPVATRDLKSIEQALGNYAWANAAWRIRTQRMWEAFQVKRGNGWTEFPKHIQIKEYIPLAVRHIYAYLARTGVSHTPSRDVNAEGTDESPLASQDIGPDWHSSGGHLIISHKMHLTEYIEEEIGRPNHGRATPVFFRRISSGGHDEEPPAQDHSPLLGAVPSGAPDTVDDSSDDGVLPTMSGAINSSSRQGSADSRALSQLKARHHELRTSDSELRAIVKSLQERVQALERLREVDPPSTAALIAENERLRRQHNALKALARRQVREIQVLRQQRP</sequence>
<feature type="region of interest" description="Disordered" evidence="2">
    <location>
        <begin position="270"/>
        <end position="329"/>
    </location>
</feature>
<organism evidence="3 4">
    <name type="scientific">Fusarium flagelliforme</name>
    <dbReference type="NCBI Taxonomy" id="2675880"/>
    <lineage>
        <taxon>Eukaryota</taxon>
        <taxon>Fungi</taxon>
        <taxon>Dikarya</taxon>
        <taxon>Ascomycota</taxon>
        <taxon>Pezizomycotina</taxon>
        <taxon>Sordariomycetes</taxon>
        <taxon>Hypocreomycetidae</taxon>
        <taxon>Hypocreales</taxon>
        <taxon>Nectriaceae</taxon>
        <taxon>Fusarium</taxon>
        <taxon>Fusarium incarnatum-equiseti species complex</taxon>
    </lineage>
</organism>
<proteinExistence type="predicted"/>
<evidence type="ECO:0000256" key="2">
    <source>
        <dbReference type="SAM" id="MobiDB-lite"/>
    </source>
</evidence>
<keyword evidence="1" id="KW-0175">Coiled coil</keyword>
<evidence type="ECO:0000313" key="4">
    <source>
        <dbReference type="Proteomes" id="UP000265631"/>
    </source>
</evidence>
<dbReference type="Proteomes" id="UP000265631">
    <property type="component" value="Unassembled WGS sequence"/>
</dbReference>
<keyword evidence="4" id="KW-1185">Reference proteome</keyword>